<evidence type="ECO:0000259" key="5">
    <source>
        <dbReference type="Pfam" id="PF08545"/>
    </source>
</evidence>
<feature type="domain" description="Beta-ketoacyl-[acyl-carrier-protein] synthase III C-terminal" evidence="4">
    <location>
        <begin position="530"/>
        <end position="612"/>
    </location>
</feature>
<protein>
    <submittedName>
        <fullName evidence="6">3-oxoacyl-ACP synthase III family protein</fullName>
    </submittedName>
</protein>
<keyword evidence="7" id="KW-1185">Reference proteome</keyword>
<dbReference type="Pfam" id="PF08541">
    <property type="entry name" value="ACP_syn_III_C"/>
    <property type="match status" value="1"/>
</dbReference>
<reference evidence="7" key="1">
    <citation type="journal article" date="2019" name="Int. J. Syst. Evol. Microbiol.">
        <title>The Global Catalogue of Microorganisms (GCM) 10K type strain sequencing project: providing services to taxonomists for standard genome sequencing and annotation.</title>
        <authorList>
            <consortium name="The Broad Institute Genomics Platform"/>
            <consortium name="The Broad Institute Genome Sequencing Center for Infectious Disease"/>
            <person name="Wu L."/>
            <person name="Ma J."/>
        </authorList>
    </citation>
    <scope>NUCLEOTIDE SEQUENCE [LARGE SCALE GENOMIC DNA]</scope>
    <source>
        <strain evidence="7">JCM 3338</strain>
    </source>
</reference>
<dbReference type="RefSeq" id="WP_376873164.1">
    <property type="nucleotide sequence ID" value="NZ_JBHUHP010000004.1"/>
</dbReference>
<dbReference type="InterPro" id="IPR016039">
    <property type="entry name" value="Thiolase-like"/>
</dbReference>
<sequence>MNAFVLNRHGRMVFPSNVMPELDFSTMETLEQLDSVIRRDFETKAPSGTDILERVRAGSYGTRYDLMRDVALNLFWANRFSITMYDKRPTRWADVPRHRSDVFLPVLQPWENGEEKISGVQQAYPQLPARWDQDCEDRIFAILFDVFGNRRHHASTLPAVKPTVAEFLEQPGNLTFRLRNYDPDFPVYDYTDILDVSEDVPELEALHRWAMVLHNQYPWDRSQMELAEASQLSDDDYVVAFHPRDKEVRAFLRRLGEGAPRRATGSAREPRPPVRPFPAIDVRARFSVLPRLESLAAVHGDQVCSNDDLIRNTAYNWSPMSADEISSKTGIEQRRYSSLSVEELALQAAEAALAKAGREPEEIGAVLVCTCTTSRLIPSLATYLCGQLGMQQVYVAYDLIAACAGMPYGVADATRLLQEVERPVLVVCVEKFSDKIGNVRTSRMIFGDGASAMVVGPAPEGGAADIDYLKTYASGPASEVNSILWPNPEFDNNITVFGPQVKALAGRYLSQMIEEISALPHPDGKDGSLLDSIDLIVPHQANKTMVIQLAERAGLSADQLYFNIEQVGNTSSASIPLAIHDAVRDGVISEPVRIFAPGFGAGAVAGYAVMRIDPAVVAVQGPTAPHETATEAPMPAPGEQASASEEMREAFG</sequence>
<dbReference type="InterPro" id="IPR013747">
    <property type="entry name" value="ACP_syn_III_C"/>
</dbReference>
<evidence type="ECO:0000256" key="1">
    <source>
        <dbReference type="ARBA" id="ARBA00022679"/>
    </source>
</evidence>
<dbReference type="EMBL" id="JBHUHP010000004">
    <property type="protein sequence ID" value="MFD2091169.1"/>
    <property type="molecule type" value="Genomic_DNA"/>
</dbReference>
<gene>
    <name evidence="6" type="ORF">ACFSHS_06225</name>
</gene>
<comment type="caution">
    <text evidence="6">The sequence shown here is derived from an EMBL/GenBank/DDBJ whole genome shotgun (WGS) entry which is preliminary data.</text>
</comment>
<feature type="region of interest" description="Disordered" evidence="3">
    <location>
        <begin position="622"/>
        <end position="652"/>
    </location>
</feature>
<dbReference type="Gene3D" id="3.40.47.10">
    <property type="match status" value="1"/>
</dbReference>
<dbReference type="InterPro" id="IPR013751">
    <property type="entry name" value="ACP_syn_III_N"/>
</dbReference>
<dbReference type="Pfam" id="PF08545">
    <property type="entry name" value="ACP_syn_III"/>
    <property type="match status" value="1"/>
</dbReference>
<organism evidence="6 7">
    <name type="scientific">Blastococcus deserti</name>
    <dbReference type="NCBI Taxonomy" id="2259033"/>
    <lineage>
        <taxon>Bacteria</taxon>
        <taxon>Bacillati</taxon>
        <taxon>Actinomycetota</taxon>
        <taxon>Actinomycetes</taxon>
        <taxon>Geodermatophilales</taxon>
        <taxon>Geodermatophilaceae</taxon>
        <taxon>Blastococcus</taxon>
    </lineage>
</organism>
<dbReference type="Proteomes" id="UP001597402">
    <property type="component" value="Unassembled WGS sequence"/>
</dbReference>
<evidence type="ECO:0000256" key="3">
    <source>
        <dbReference type="SAM" id="MobiDB-lite"/>
    </source>
</evidence>
<dbReference type="SUPFAM" id="SSF53901">
    <property type="entry name" value="Thiolase-like"/>
    <property type="match status" value="1"/>
</dbReference>
<evidence type="ECO:0000313" key="7">
    <source>
        <dbReference type="Proteomes" id="UP001597402"/>
    </source>
</evidence>
<dbReference type="PANTHER" id="PTHR34069:SF2">
    <property type="entry name" value="BETA-KETOACYL-[ACYL-CARRIER-PROTEIN] SYNTHASE III"/>
    <property type="match status" value="1"/>
</dbReference>
<keyword evidence="1" id="KW-0808">Transferase</keyword>
<name>A0ABW4X8S4_9ACTN</name>
<accession>A0ABW4X8S4</accession>
<proteinExistence type="predicted"/>
<evidence type="ECO:0000259" key="4">
    <source>
        <dbReference type="Pfam" id="PF08541"/>
    </source>
</evidence>
<evidence type="ECO:0000256" key="2">
    <source>
        <dbReference type="ARBA" id="ARBA00023315"/>
    </source>
</evidence>
<keyword evidence="2" id="KW-0012">Acyltransferase</keyword>
<evidence type="ECO:0000313" key="6">
    <source>
        <dbReference type="EMBL" id="MFD2091169.1"/>
    </source>
</evidence>
<dbReference type="PANTHER" id="PTHR34069">
    <property type="entry name" value="3-OXOACYL-[ACYL-CARRIER-PROTEIN] SYNTHASE 3"/>
    <property type="match status" value="1"/>
</dbReference>
<feature type="domain" description="Beta-ketoacyl-[acyl-carrier-protein] synthase III N-terminal" evidence="5">
    <location>
        <begin position="397"/>
        <end position="462"/>
    </location>
</feature>